<evidence type="ECO:0000313" key="3">
    <source>
        <dbReference type="EMBL" id="SCQ74497.1"/>
    </source>
</evidence>
<protein>
    <submittedName>
        <fullName evidence="2">Uncharacterized protein</fullName>
    </submittedName>
</protein>
<name>A0A2C7AMG8_9ACTN</name>
<proteinExistence type="predicted"/>
<evidence type="ECO:0000313" key="4">
    <source>
        <dbReference type="Proteomes" id="UP000250080"/>
    </source>
</evidence>
<reference evidence="2" key="1">
    <citation type="submission" date="2016-05" db="EMBL/GenBank/DDBJ databases">
        <authorList>
            <person name="Lavstsen T."/>
            <person name="Jespersen J.S."/>
        </authorList>
    </citation>
    <scope>NUCLEOTIDE SEQUENCE</scope>
    <source>
        <strain evidence="2">PFRJS10</strain>
    </source>
</reference>
<accession>A0A2C7AMG8</accession>
<dbReference type="EMBL" id="LT618793">
    <property type="protein sequence ID" value="SCQ74497.1"/>
    <property type="molecule type" value="Genomic_DNA"/>
</dbReference>
<evidence type="ECO:0000256" key="1">
    <source>
        <dbReference type="SAM" id="MobiDB-lite"/>
    </source>
</evidence>
<dbReference type="EMBL" id="LT576035">
    <property type="protein sequence ID" value="SBN39675.1"/>
    <property type="molecule type" value="Genomic_DNA"/>
</dbReference>
<feature type="region of interest" description="Disordered" evidence="1">
    <location>
        <begin position="47"/>
        <end position="82"/>
    </location>
</feature>
<evidence type="ECO:0000313" key="2">
    <source>
        <dbReference type="EMBL" id="SBN39675.1"/>
    </source>
</evidence>
<gene>
    <name evidence="2" type="ORF">PFR_JS10_2032</name>
    <name evidence="3" type="ORF">PFR_JS23_197</name>
</gene>
<reference evidence="3 4" key="2">
    <citation type="submission" date="2016-09" db="EMBL/GenBank/DDBJ databases">
        <authorList>
            <person name="Laine KS P."/>
        </authorList>
    </citation>
    <scope>NUCLEOTIDE SEQUENCE [LARGE SCALE GENOMIC DNA]</scope>
    <source>
        <strain evidence="3">PFRJS-23</strain>
    </source>
</reference>
<organism evidence="2">
    <name type="scientific">Propionibacterium freudenreichii</name>
    <dbReference type="NCBI Taxonomy" id="1744"/>
    <lineage>
        <taxon>Bacteria</taxon>
        <taxon>Bacillati</taxon>
        <taxon>Actinomycetota</taxon>
        <taxon>Actinomycetes</taxon>
        <taxon>Propionibacteriales</taxon>
        <taxon>Propionibacteriaceae</taxon>
        <taxon>Propionibacterium</taxon>
    </lineage>
</organism>
<feature type="region of interest" description="Disordered" evidence="1">
    <location>
        <begin position="1"/>
        <end position="26"/>
    </location>
</feature>
<feature type="compositionally biased region" description="Polar residues" evidence="1">
    <location>
        <begin position="17"/>
        <end position="26"/>
    </location>
</feature>
<dbReference type="AlphaFoldDB" id="A0A2C7AMG8"/>
<sequence length="120" mass="12776">MQPAVEQDPLVDAGTPESIQNDWDTSPVINRTAKDTKRLNSDFVTGEKSGLTRGFGNHSTSPYDAIGRRRTPGRSQGFAPRSSGAHIRALDVGIIDAAGPWPRIHAGGGDQLVDLLTADV</sequence>
<dbReference type="Proteomes" id="UP000250080">
    <property type="component" value="Chromosome I"/>
</dbReference>